<feature type="transmembrane region" description="Helical" evidence="5">
    <location>
        <begin position="297"/>
        <end position="321"/>
    </location>
</feature>
<evidence type="ECO:0000256" key="3">
    <source>
        <dbReference type="ARBA" id="ARBA00022989"/>
    </source>
</evidence>
<reference evidence="8" key="1">
    <citation type="submission" date="2017-09" db="EMBL/GenBank/DDBJ databases">
        <title>Depth-based differentiation of microbial function through sediment-hosted aquifers and enrichment of novel symbionts in the deep terrestrial subsurface.</title>
        <authorList>
            <person name="Probst A.J."/>
            <person name="Ladd B."/>
            <person name="Jarett J.K."/>
            <person name="Geller-Mcgrath D.E."/>
            <person name="Sieber C.M.K."/>
            <person name="Emerson J.B."/>
            <person name="Anantharaman K."/>
            <person name="Thomas B.C."/>
            <person name="Malmstrom R."/>
            <person name="Stieglmeier M."/>
            <person name="Klingl A."/>
            <person name="Woyke T."/>
            <person name="Ryan C.M."/>
            <person name="Banfield J.F."/>
        </authorList>
    </citation>
    <scope>NUCLEOTIDE SEQUENCE [LARGE SCALE GENOMIC DNA]</scope>
</reference>
<proteinExistence type="predicted"/>
<sequence>MATWLNKKFIKVTIKQFNNVVLFLFIFFLPTQFGKHFFLPSSYLSGVRVDYLAPTVYWLDFLILMLGILNYQIVVRAVKKKRSLIFLFLILIATNLVFSQSKITSIYQYIKVAEFLLVFIIFRTRSLKPRPYLLALTVGGLMQLLLVVLQVINRHSLQGVFYYLGERYLSLSTPAVAKASWQGIEVLRPYGTFSHPNSLAGFYLLLYFFVVTNRKFRQENFLKSIFLFISSMLVFLSFSKIAILSCLVLSFSYYLTKQKLNKKCLFCLCARLITLSTVGLIFLTIKSDPLSLEKRYWLIKNSLVIISQNFFFGVGAGNYLVAQNQLLQNFPTFLNQPVHNIFLLFISQWGILTSGLIIYLSRSFIKAVYKNSLLIFLSILFTGFFDHYWLTLNQNLFLLAVVFASL</sequence>
<evidence type="ECO:0000313" key="7">
    <source>
        <dbReference type="EMBL" id="PJE60336.1"/>
    </source>
</evidence>
<feature type="transmembrane region" description="Helical" evidence="5">
    <location>
        <begin position="83"/>
        <end position="100"/>
    </location>
</feature>
<feature type="transmembrane region" description="Helical" evidence="5">
    <location>
        <begin position="131"/>
        <end position="152"/>
    </location>
</feature>
<dbReference type="Pfam" id="PF04932">
    <property type="entry name" value="Wzy_C"/>
    <property type="match status" value="1"/>
</dbReference>
<evidence type="ECO:0000313" key="8">
    <source>
        <dbReference type="Proteomes" id="UP000231434"/>
    </source>
</evidence>
<evidence type="ECO:0000256" key="5">
    <source>
        <dbReference type="SAM" id="Phobius"/>
    </source>
</evidence>
<feature type="transmembrane region" description="Helical" evidence="5">
    <location>
        <begin position="195"/>
        <end position="213"/>
    </location>
</feature>
<protein>
    <recommendedName>
        <fullName evidence="6">O-antigen ligase-related domain-containing protein</fullName>
    </recommendedName>
</protein>
<dbReference type="PANTHER" id="PTHR37422">
    <property type="entry name" value="TEICHURONIC ACID BIOSYNTHESIS PROTEIN TUAE"/>
    <property type="match status" value="1"/>
</dbReference>
<feature type="transmembrane region" description="Helical" evidence="5">
    <location>
        <begin position="51"/>
        <end position="71"/>
    </location>
</feature>
<accession>A0A2M8KK81</accession>
<evidence type="ECO:0000259" key="6">
    <source>
        <dbReference type="Pfam" id="PF04932"/>
    </source>
</evidence>
<feature type="transmembrane region" description="Helical" evidence="5">
    <location>
        <begin position="372"/>
        <end position="390"/>
    </location>
</feature>
<feature type="transmembrane region" description="Helical" evidence="5">
    <location>
        <begin position="225"/>
        <end position="253"/>
    </location>
</feature>
<feature type="transmembrane region" description="Helical" evidence="5">
    <location>
        <begin position="265"/>
        <end position="285"/>
    </location>
</feature>
<name>A0A2M8KK81_9BACT</name>
<dbReference type="EMBL" id="PFEB01000049">
    <property type="protein sequence ID" value="PJE60336.1"/>
    <property type="molecule type" value="Genomic_DNA"/>
</dbReference>
<keyword evidence="3 5" id="KW-1133">Transmembrane helix</keyword>
<gene>
    <name evidence="7" type="ORF">COU86_04860</name>
</gene>
<organism evidence="7 8">
    <name type="scientific">Candidatus Roizmanbacteria bacterium CG10_big_fil_rev_8_21_14_0_10_36_26</name>
    <dbReference type="NCBI Taxonomy" id="1974851"/>
    <lineage>
        <taxon>Bacteria</taxon>
        <taxon>Candidatus Roizmaniibacteriota</taxon>
    </lineage>
</organism>
<evidence type="ECO:0000256" key="4">
    <source>
        <dbReference type="ARBA" id="ARBA00023136"/>
    </source>
</evidence>
<evidence type="ECO:0000256" key="2">
    <source>
        <dbReference type="ARBA" id="ARBA00022692"/>
    </source>
</evidence>
<feature type="domain" description="O-antigen ligase-related" evidence="6">
    <location>
        <begin position="226"/>
        <end position="353"/>
    </location>
</feature>
<feature type="transmembrane region" description="Helical" evidence="5">
    <location>
        <begin position="106"/>
        <end position="124"/>
    </location>
</feature>
<feature type="transmembrane region" description="Helical" evidence="5">
    <location>
        <begin position="341"/>
        <end position="360"/>
    </location>
</feature>
<dbReference type="AlphaFoldDB" id="A0A2M8KK81"/>
<keyword evidence="2 5" id="KW-0812">Transmembrane</keyword>
<comment type="caution">
    <text evidence="7">The sequence shown here is derived from an EMBL/GenBank/DDBJ whole genome shotgun (WGS) entry which is preliminary data.</text>
</comment>
<dbReference type="Proteomes" id="UP000231434">
    <property type="component" value="Unassembled WGS sequence"/>
</dbReference>
<dbReference type="InterPro" id="IPR051533">
    <property type="entry name" value="WaaL-like"/>
</dbReference>
<dbReference type="PANTHER" id="PTHR37422:SF13">
    <property type="entry name" value="LIPOPOLYSACCHARIDE BIOSYNTHESIS PROTEIN PA4999-RELATED"/>
    <property type="match status" value="1"/>
</dbReference>
<keyword evidence="4 5" id="KW-0472">Membrane</keyword>
<dbReference type="InterPro" id="IPR007016">
    <property type="entry name" value="O-antigen_ligase-rel_domated"/>
</dbReference>
<dbReference type="GO" id="GO:0016020">
    <property type="term" value="C:membrane"/>
    <property type="evidence" value="ECO:0007669"/>
    <property type="project" value="UniProtKB-SubCell"/>
</dbReference>
<evidence type="ECO:0000256" key="1">
    <source>
        <dbReference type="ARBA" id="ARBA00004141"/>
    </source>
</evidence>
<feature type="transmembrane region" description="Helical" evidence="5">
    <location>
        <begin position="20"/>
        <end position="39"/>
    </location>
</feature>
<comment type="subcellular location">
    <subcellularLocation>
        <location evidence="1">Membrane</location>
        <topology evidence="1">Multi-pass membrane protein</topology>
    </subcellularLocation>
</comment>